<dbReference type="InterPro" id="IPR044838">
    <property type="entry name" value="EGY1-like"/>
</dbReference>
<dbReference type="AlphaFoldDB" id="A0A7S7NS71"/>
<feature type="transmembrane region" description="Helical" evidence="10">
    <location>
        <begin position="84"/>
        <end position="103"/>
    </location>
</feature>
<evidence type="ECO:0000256" key="3">
    <source>
        <dbReference type="ARBA" id="ARBA00007931"/>
    </source>
</evidence>
<dbReference type="RefSeq" id="WP_194450402.1">
    <property type="nucleotide sequence ID" value="NZ_CP063849.1"/>
</dbReference>
<reference evidence="12 13" key="1">
    <citation type="submission" date="2020-10" db="EMBL/GenBank/DDBJ databases">
        <title>Complete genome sequence of Paludibaculum fermentans P105T, a facultatively anaerobic acidobacterium capable of dissimilatory Fe(III) reduction.</title>
        <authorList>
            <person name="Dedysh S.N."/>
            <person name="Beletsky A.V."/>
            <person name="Kulichevskaya I.S."/>
            <person name="Mardanov A.V."/>
            <person name="Ravin N.V."/>
        </authorList>
    </citation>
    <scope>NUCLEOTIDE SEQUENCE [LARGE SCALE GENOMIC DNA]</scope>
    <source>
        <strain evidence="12 13">P105</strain>
    </source>
</reference>
<dbReference type="EMBL" id="CP063849">
    <property type="protein sequence ID" value="QOY88740.1"/>
    <property type="molecule type" value="Genomic_DNA"/>
</dbReference>
<evidence type="ECO:0000256" key="1">
    <source>
        <dbReference type="ARBA" id="ARBA00001947"/>
    </source>
</evidence>
<evidence type="ECO:0000256" key="9">
    <source>
        <dbReference type="ARBA" id="ARBA00023136"/>
    </source>
</evidence>
<keyword evidence="4 12" id="KW-0645">Protease</keyword>
<keyword evidence="7" id="KW-0809">Transit peptide</keyword>
<sequence>MWLHVLLFLLTALTTTTLGARLAFNFTHNLPPFDLEHDLMVFLQVFRNPAILSDGLPYSVTLLLILTAHEFGHWFACMYHGIDASLPFFLPAPTFIGTFGAFIRFRSAVKGRQELFDVGVAGPLAGFAFAIPAMGIGLALSKVVPGIGTQGEMQLGTPLLMRLIELWLFPGAAAADVYLHPVARAAWVGLLATALNLLPVGQLDGGHIVYACFGEKHSKVSLAVIAMLVPLGFIYWPWWFWAVILFFWGRRHFTVFESGPLGRGRWQLLALTLLIFVLSFIPAPVLYNSDQTFLP</sequence>
<proteinExistence type="inferred from homology"/>
<feature type="transmembrane region" description="Helical" evidence="10">
    <location>
        <begin position="268"/>
        <end position="287"/>
    </location>
</feature>
<evidence type="ECO:0000256" key="5">
    <source>
        <dbReference type="ARBA" id="ARBA00022692"/>
    </source>
</evidence>
<dbReference type="Proteomes" id="UP000593892">
    <property type="component" value="Chromosome"/>
</dbReference>
<feature type="domain" description="Peptidase M50" evidence="11">
    <location>
        <begin position="59"/>
        <end position="228"/>
    </location>
</feature>
<dbReference type="KEGG" id="pfer:IRI77_01895"/>
<evidence type="ECO:0000256" key="10">
    <source>
        <dbReference type="SAM" id="Phobius"/>
    </source>
</evidence>
<keyword evidence="8 10" id="KW-1133">Transmembrane helix</keyword>
<accession>A0A7S7NS71</accession>
<evidence type="ECO:0000256" key="4">
    <source>
        <dbReference type="ARBA" id="ARBA00022670"/>
    </source>
</evidence>
<dbReference type="InterPro" id="IPR008915">
    <property type="entry name" value="Peptidase_M50"/>
</dbReference>
<feature type="transmembrane region" description="Helical" evidence="10">
    <location>
        <begin position="115"/>
        <end position="139"/>
    </location>
</feature>
<dbReference type="Pfam" id="PF02163">
    <property type="entry name" value="Peptidase_M50"/>
    <property type="match status" value="1"/>
</dbReference>
<keyword evidence="6" id="KW-0378">Hydrolase</keyword>
<comment type="cofactor">
    <cofactor evidence="1">
        <name>Zn(2+)</name>
        <dbReference type="ChEBI" id="CHEBI:29105"/>
    </cofactor>
</comment>
<organism evidence="12 13">
    <name type="scientific">Paludibaculum fermentans</name>
    <dbReference type="NCBI Taxonomy" id="1473598"/>
    <lineage>
        <taxon>Bacteria</taxon>
        <taxon>Pseudomonadati</taxon>
        <taxon>Acidobacteriota</taxon>
        <taxon>Terriglobia</taxon>
        <taxon>Bryobacterales</taxon>
        <taxon>Bryobacteraceae</taxon>
        <taxon>Paludibaculum</taxon>
    </lineage>
</organism>
<dbReference type="GO" id="GO:0008233">
    <property type="term" value="F:peptidase activity"/>
    <property type="evidence" value="ECO:0007669"/>
    <property type="project" value="UniProtKB-KW"/>
</dbReference>
<keyword evidence="13" id="KW-1185">Reference proteome</keyword>
<dbReference type="GO" id="GO:0006508">
    <property type="term" value="P:proteolysis"/>
    <property type="evidence" value="ECO:0007669"/>
    <property type="project" value="UniProtKB-KW"/>
</dbReference>
<keyword evidence="5 10" id="KW-0812">Transmembrane</keyword>
<evidence type="ECO:0000256" key="8">
    <source>
        <dbReference type="ARBA" id="ARBA00022989"/>
    </source>
</evidence>
<protein>
    <submittedName>
        <fullName evidence="12">Site-2 protease family protein</fullName>
    </submittedName>
</protein>
<dbReference type="PANTHER" id="PTHR31412">
    <property type="entry name" value="ZINC METALLOPROTEASE EGY1"/>
    <property type="match status" value="1"/>
</dbReference>
<gene>
    <name evidence="12" type="ORF">IRI77_01895</name>
</gene>
<evidence type="ECO:0000313" key="12">
    <source>
        <dbReference type="EMBL" id="QOY88740.1"/>
    </source>
</evidence>
<evidence type="ECO:0000259" key="11">
    <source>
        <dbReference type="Pfam" id="PF02163"/>
    </source>
</evidence>
<evidence type="ECO:0000313" key="13">
    <source>
        <dbReference type="Proteomes" id="UP000593892"/>
    </source>
</evidence>
<evidence type="ECO:0000256" key="7">
    <source>
        <dbReference type="ARBA" id="ARBA00022946"/>
    </source>
</evidence>
<dbReference type="GO" id="GO:0016020">
    <property type="term" value="C:membrane"/>
    <property type="evidence" value="ECO:0007669"/>
    <property type="project" value="UniProtKB-SubCell"/>
</dbReference>
<evidence type="ECO:0000256" key="2">
    <source>
        <dbReference type="ARBA" id="ARBA00004141"/>
    </source>
</evidence>
<dbReference type="PANTHER" id="PTHR31412:SF0">
    <property type="entry name" value="ZINC METALLOPROTEASE EGY1, CHLOROPLASTIC-RELATED"/>
    <property type="match status" value="1"/>
</dbReference>
<keyword evidence="9 10" id="KW-0472">Membrane</keyword>
<dbReference type="CDD" id="cd06160">
    <property type="entry name" value="S2P-M50_like_2"/>
    <property type="match status" value="1"/>
</dbReference>
<comment type="subcellular location">
    <subcellularLocation>
        <location evidence="2">Membrane</location>
        <topology evidence="2">Multi-pass membrane protein</topology>
    </subcellularLocation>
</comment>
<name>A0A7S7NS71_PALFE</name>
<evidence type="ECO:0000256" key="6">
    <source>
        <dbReference type="ARBA" id="ARBA00022801"/>
    </source>
</evidence>
<comment type="similarity">
    <text evidence="3">Belongs to the peptidase M50B family.</text>
</comment>
<feature type="transmembrane region" description="Helical" evidence="10">
    <location>
        <begin position="186"/>
        <end position="203"/>
    </location>
</feature>
<feature type="transmembrane region" description="Helical" evidence="10">
    <location>
        <begin position="223"/>
        <end position="248"/>
    </location>
</feature>